<dbReference type="PANTHER" id="PTHR43327">
    <property type="entry name" value="STOMATIN-LIKE PROTEIN 2, MITOCHONDRIAL"/>
    <property type="match status" value="1"/>
</dbReference>
<dbReference type="Gene3D" id="3.30.479.30">
    <property type="entry name" value="Band 7 domain"/>
    <property type="match status" value="1"/>
</dbReference>
<dbReference type="PRINTS" id="PR00721">
    <property type="entry name" value="STOMATIN"/>
</dbReference>
<comment type="caution">
    <text evidence="6">The sequence shown here is derived from an EMBL/GenBank/DDBJ whole genome shotgun (WGS) entry which is preliminary data.</text>
</comment>
<dbReference type="EMBL" id="JBJKFK010000537">
    <property type="protein sequence ID" value="KAL3316455.1"/>
    <property type="molecule type" value="Genomic_DNA"/>
</dbReference>
<dbReference type="PANTHER" id="PTHR43327:SF10">
    <property type="entry name" value="STOMATIN-LIKE PROTEIN 2, MITOCHONDRIAL"/>
    <property type="match status" value="1"/>
</dbReference>
<dbReference type="CDD" id="cd08829">
    <property type="entry name" value="SPFH_paraslipin"/>
    <property type="match status" value="1"/>
</dbReference>
<dbReference type="Pfam" id="PF01145">
    <property type="entry name" value="Band_7"/>
    <property type="match status" value="1"/>
</dbReference>
<protein>
    <recommendedName>
        <fullName evidence="5">Band 7 domain-containing protein</fullName>
    </recommendedName>
</protein>
<dbReference type="FunFam" id="3.30.479.30:FF:000004">
    <property type="entry name" value="Putative membrane protease family, stomatin"/>
    <property type="match status" value="1"/>
</dbReference>
<feature type="compositionally biased region" description="Basic and acidic residues" evidence="4">
    <location>
        <begin position="323"/>
        <end position="336"/>
    </location>
</feature>
<proteinExistence type="inferred from homology"/>
<dbReference type="InterPro" id="IPR001972">
    <property type="entry name" value="Stomatin_HflK_fam"/>
</dbReference>
<evidence type="ECO:0000256" key="3">
    <source>
        <dbReference type="ARBA" id="ARBA00023128"/>
    </source>
</evidence>
<sequence length="336" mass="37204">MISRQVLQTLKFAKNNGPLLKVISASYNTPVNTGILFVPERQAWVVERFGKFNRILEPGLNICIPLADKIAYVQLLKEIAIDIPDQSAITADNVVLQLNGVLFLKVDDAFKASYGVEDAEFAITQLAQTTMRSEIGKIPLDDVFKERETLNQKIVMALSKAAAPWGITCQRDIRLPDKIKEAMQMQVEAERKKRAAILESEGLRDSEINKAEGMKRGKILSSEGQKLESVNIALGEAEAIIKIAESRAHAISKIAKSIQENNGVDAVQMAVAEKYIEAFKELAQKNNTILMPANTNDPSSMIAQALTIYKKLSPTTSSPNKLVQEHSQKFEDLPEK</sequence>
<dbReference type="InterPro" id="IPR036013">
    <property type="entry name" value="Band_7/SPFH_dom_sf"/>
</dbReference>
<organism evidence="6 7">
    <name type="scientific">Cichlidogyrus casuarinus</name>
    <dbReference type="NCBI Taxonomy" id="1844966"/>
    <lineage>
        <taxon>Eukaryota</taxon>
        <taxon>Metazoa</taxon>
        <taxon>Spiralia</taxon>
        <taxon>Lophotrochozoa</taxon>
        <taxon>Platyhelminthes</taxon>
        <taxon>Monogenea</taxon>
        <taxon>Monopisthocotylea</taxon>
        <taxon>Dactylogyridea</taxon>
        <taxon>Ancyrocephalidae</taxon>
        <taxon>Cichlidogyrus</taxon>
    </lineage>
</organism>
<comment type="subcellular location">
    <subcellularLocation>
        <location evidence="1">Mitochondrion</location>
    </subcellularLocation>
</comment>
<dbReference type="SUPFAM" id="SSF117892">
    <property type="entry name" value="Band 7/SPFH domain"/>
    <property type="match status" value="1"/>
</dbReference>
<dbReference type="GO" id="GO:0009898">
    <property type="term" value="C:cytoplasmic side of plasma membrane"/>
    <property type="evidence" value="ECO:0007669"/>
    <property type="project" value="UniProtKB-ARBA"/>
</dbReference>
<dbReference type="Pfam" id="PF16200">
    <property type="entry name" value="Band_7_C"/>
    <property type="match status" value="1"/>
</dbReference>
<feature type="region of interest" description="Disordered" evidence="4">
    <location>
        <begin position="315"/>
        <end position="336"/>
    </location>
</feature>
<dbReference type="GO" id="GO:0005739">
    <property type="term" value="C:mitochondrion"/>
    <property type="evidence" value="ECO:0007669"/>
    <property type="project" value="UniProtKB-SubCell"/>
</dbReference>
<evidence type="ECO:0000256" key="4">
    <source>
        <dbReference type="SAM" id="MobiDB-lite"/>
    </source>
</evidence>
<evidence type="ECO:0000313" key="7">
    <source>
        <dbReference type="Proteomes" id="UP001626550"/>
    </source>
</evidence>
<reference evidence="6 7" key="1">
    <citation type="submission" date="2024-11" db="EMBL/GenBank/DDBJ databases">
        <title>Adaptive evolution of stress response genes in parasites aligns with host niche diversity.</title>
        <authorList>
            <person name="Hahn C."/>
            <person name="Resl P."/>
        </authorList>
    </citation>
    <scope>NUCLEOTIDE SEQUENCE [LARGE SCALE GENOMIC DNA]</scope>
    <source>
        <strain evidence="6">EGGRZ-B1_66</strain>
        <tissue evidence="6">Body</tissue>
    </source>
</reference>
<dbReference type="Proteomes" id="UP001626550">
    <property type="component" value="Unassembled WGS sequence"/>
</dbReference>
<evidence type="ECO:0000259" key="5">
    <source>
        <dbReference type="SMART" id="SM00244"/>
    </source>
</evidence>
<dbReference type="InterPro" id="IPR001107">
    <property type="entry name" value="Band_7"/>
</dbReference>
<evidence type="ECO:0000313" key="6">
    <source>
        <dbReference type="EMBL" id="KAL3316455.1"/>
    </source>
</evidence>
<keyword evidence="3" id="KW-0496">Mitochondrion</keyword>
<evidence type="ECO:0000256" key="1">
    <source>
        <dbReference type="ARBA" id="ARBA00004173"/>
    </source>
</evidence>
<keyword evidence="7" id="KW-1185">Reference proteome</keyword>
<evidence type="ECO:0000256" key="2">
    <source>
        <dbReference type="ARBA" id="ARBA00008164"/>
    </source>
</evidence>
<comment type="similarity">
    <text evidence="2">Belongs to the band 7/mec-2 family.</text>
</comment>
<feature type="domain" description="Band 7" evidence="5">
    <location>
        <begin position="33"/>
        <end position="187"/>
    </location>
</feature>
<gene>
    <name evidence="6" type="ORF">Ciccas_004897</name>
</gene>
<dbReference type="AlphaFoldDB" id="A0ABD2QA70"/>
<accession>A0ABD2QA70</accession>
<dbReference type="InterPro" id="IPR050710">
    <property type="entry name" value="Band7/mec-2_domain"/>
</dbReference>
<dbReference type="SMART" id="SM00244">
    <property type="entry name" value="PHB"/>
    <property type="match status" value="1"/>
</dbReference>
<name>A0ABD2QA70_9PLAT</name>
<dbReference type="InterPro" id="IPR032435">
    <property type="entry name" value="STML2-like_C"/>
</dbReference>